<reference evidence="1 2" key="1">
    <citation type="submission" date="2017-11" db="EMBL/GenBank/DDBJ databases">
        <title>Draft genome sequence of Rhizobiales bacterium SY3-13.</title>
        <authorList>
            <person name="Sun C."/>
        </authorList>
    </citation>
    <scope>NUCLEOTIDE SEQUENCE [LARGE SCALE GENOMIC DNA]</scope>
    <source>
        <strain evidence="1 2">SY3-13</strain>
    </source>
</reference>
<dbReference type="AlphaFoldDB" id="A0A2M9FVE4"/>
<dbReference type="EMBL" id="PHIG01000063">
    <property type="protein sequence ID" value="PJK27427.1"/>
    <property type="molecule type" value="Genomic_DNA"/>
</dbReference>
<sequence>MLGFLELFGASRPVQRLDSALRAVGVHPRLVPGAVKLATIRQLETTRSKDGPDEASCAHAAELFGYLMHGRGVFAEDNGAGAAAGVEDRIAAAVGAGTGPDARLILLALHAGIVAPEVVEHYQLEID</sequence>
<gene>
    <name evidence="1" type="ORF">CVT23_21105</name>
</gene>
<protein>
    <submittedName>
        <fullName evidence="1">Uncharacterized protein</fullName>
    </submittedName>
</protein>
<accession>A0A2M9FVE4</accession>
<keyword evidence="2" id="KW-1185">Reference proteome</keyword>
<proteinExistence type="predicted"/>
<evidence type="ECO:0000313" key="1">
    <source>
        <dbReference type="EMBL" id="PJK27427.1"/>
    </source>
</evidence>
<comment type="caution">
    <text evidence="1">The sequence shown here is derived from an EMBL/GenBank/DDBJ whole genome shotgun (WGS) entry which is preliminary data.</text>
</comment>
<name>A0A2M9FVE4_9PROT</name>
<organism evidence="1 2">
    <name type="scientific">Minwuia thermotolerans</name>
    <dbReference type="NCBI Taxonomy" id="2056226"/>
    <lineage>
        <taxon>Bacteria</taxon>
        <taxon>Pseudomonadati</taxon>
        <taxon>Pseudomonadota</taxon>
        <taxon>Alphaproteobacteria</taxon>
        <taxon>Minwuiales</taxon>
        <taxon>Minwuiaceae</taxon>
        <taxon>Minwuia</taxon>
    </lineage>
</organism>
<evidence type="ECO:0000313" key="2">
    <source>
        <dbReference type="Proteomes" id="UP000229498"/>
    </source>
</evidence>
<dbReference type="Proteomes" id="UP000229498">
    <property type="component" value="Unassembled WGS sequence"/>
</dbReference>
<dbReference type="RefSeq" id="WP_109795140.1">
    <property type="nucleotide sequence ID" value="NZ_PHIG01000063.1"/>
</dbReference>